<name>A0A2J6PWH4_9HELO</name>
<dbReference type="InterPro" id="IPR006913">
    <property type="entry name" value="CENP-V/GFA"/>
</dbReference>
<comment type="similarity">
    <text evidence="1">Belongs to the Gfa family.</text>
</comment>
<evidence type="ECO:0000256" key="1">
    <source>
        <dbReference type="ARBA" id="ARBA00005495"/>
    </source>
</evidence>
<sequence length="197" mass="22249">MSSQDPSPTNPPTRRLYTGSCHCALTKYQIYLTLPPPIITANPPASSTPRLRKCNCSTCHKMSFFHVRLPDAVNDFRLLSPLDPEKELSDYACFKAQVHWYFCPRCGVRCFAFMGEGVVKEVEGEGGEKVRYWGPKEGWVEGTENGSYLSVNAATLDAGQEGLDLREWHEKGWIAYLDQLDEVEGDRLQKPHRGGMY</sequence>
<evidence type="ECO:0000256" key="2">
    <source>
        <dbReference type="ARBA" id="ARBA00022723"/>
    </source>
</evidence>
<keyword evidence="3" id="KW-0862">Zinc</keyword>
<dbReference type="EMBL" id="KZ613494">
    <property type="protein sequence ID" value="PMD18382.1"/>
    <property type="molecule type" value="Genomic_DNA"/>
</dbReference>
<dbReference type="PANTHER" id="PTHR28620">
    <property type="entry name" value="CENTROMERE PROTEIN V"/>
    <property type="match status" value="1"/>
</dbReference>
<dbReference type="SUPFAM" id="SSF51316">
    <property type="entry name" value="Mss4-like"/>
    <property type="match status" value="1"/>
</dbReference>
<evidence type="ECO:0000256" key="3">
    <source>
        <dbReference type="ARBA" id="ARBA00022833"/>
    </source>
</evidence>
<dbReference type="GO" id="GO:0016846">
    <property type="term" value="F:carbon-sulfur lyase activity"/>
    <property type="evidence" value="ECO:0007669"/>
    <property type="project" value="InterPro"/>
</dbReference>
<evidence type="ECO:0000259" key="4">
    <source>
        <dbReference type="PROSITE" id="PS51891"/>
    </source>
</evidence>
<protein>
    <recommendedName>
        <fullName evidence="4">CENP-V/GFA domain-containing protein</fullName>
    </recommendedName>
</protein>
<organism evidence="5 6">
    <name type="scientific">Hyaloscypha hepaticicola</name>
    <dbReference type="NCBI Taxonomy" id="2082293"/>
    <lineage>
        <taxon>Eukaryota</taxon>
        <taxon>Fungi</taxon>
        <taxon>Dikarya</taxon>
        <taxon>Ascomycota</taxon>
        <taxon>Pezizomycotina</taxon>
        <taxon>Leotiomycetes</taxon>
        <taxon>Helotiales</taxon>
        <taxon>Hyaloscyphaceae</taxon>
        <taxon>Hyaloscypha</taxon>
    </lineage>
</organism>
<dbReference type="AlphaFoldDB" id="A0A2J6PWH4"/>
<dbReference type="GO" id="GO:0046872">
    <property type="term" value="F:metal ion binding"/>
    <property type="evidence" value="ECO:0007669"/>
    <property type="project" value="UniProtKB-KW"/>
</dbReference>
<dbReference type="InterPro" id="IPR011057">
    <property type="entry name" value="Mss4-like_sf"/>
</dbReference>
<evidence type="ECO:0000313" key="6">
    <source>
        <dbReference type="Proteomes" id="UP000235672"/>
    </source>
</evidence>
<dbReference type="InterPro" id="IPR052355">
    <property type="entry name" value="CENP-V-like"/>
</dbReference>
<reference evidence="5 6" key="1">
    <citation type="submission" date="2016-05" db="EMBL/GenBank/DDBJ databases">
        <title>A degradative enzymes factory behind the ericoid mycorrhizal symbiosis.</title>
        <authorList>
            <consortium name="DOE Joint Genome Institute"/>
            <person name="Martino E."/>
            <person name="Morin E."/>
            <person name="Grelet G."/>
            <person name="Kuo A."/>
            <person name="Kohler A."/>
            <person name="Daghino S."/>
            <person name="Barry K."/>
            <person name="Choi C."/>
            <person name="Cichocki N."/>
            <person name="Clum A."/>
            <person name="Copeland A."/>
            <person name="Hainaut M."/>
            <person name="Haridas S."/>
            <person name="Labutti K."/>
            <person name="Lindquist E."/>
            <person name="Lipzen A."/>
            <person name="Khouja H.-R."/>
            <person name="Murat C."/>
            <person name="Ohm R."/>
            <person name="Olson A."/>
            <person name="Spatafora J."/>
            <person name="Veneault-Fourrey C."/>
            <person name="Henrissat B."/>
            <person name="Grigoriev I."/>
            <person name="Martin F."/>
            <person name="Perotto S."/>
        </authorList>
    </citation>
    <scope>NUCLEOTIDE SEQUENCE [LARGE SCALE GENOMIC DNA]</scope>
    <source>
        <strain evidence="5 6">UAMH 7357</strain>
    </source>
</reference>
<accession>A0A2J6PWH4</accession>
<dbReference type="Proteomes" id="UP000235672">
    <property type="component" value="Unassembled WGS sequence"/>
</dbReference>
<feature type="domain" description="CENP-V/GFA" evidence="4">
    <location>
        <begin position="17"/>
        <end position="169"/>
    </location>
</feature>
<dbReference type="PROSITE" id="PS51891">
    <property type="entry name" value="CENP_V_GFA"/>
    <property type="match status" value="1"/>
</dbReference>
<dbReference type="STRING" id="1745343.A0A2J6PWH4"/>
<gene>
    <name evidence="5" type="ORF">NA56DRAFT_604386</name>
</gene>
<proteinExistence type="inferred from homology"/>
<keyword evidence="2" id="KW-0479">Metal-binding</keyword>
<dbReference type="OrthoDB" id="3930719at2759"/>
<dbReference type="PANTHER" id="PTHR28620:SF1">
    <property type="entry name" value="CENP-V_GFA DOMAIN-CONTAINING PROTEIN"/>
    <property type="match status" value="1"/>
</dbReference>
<evidence type="ECO:0000313" key="5">
    <source>
        <dbReference type="EMBL" id="PMD18382.1"/>
    </source>
</evidence>
<keyword evidence="6" id="KW-1185">Reference proteome</keyword>
<dbReference type="Gene3D" id="2.170.150.70">
    <property type="match status" value="1"/>
</dbReference>